<dbReference type="Gene3D" id="2.40.170.20">
    <property type="entry name" value="TonB-dependent receptor, beta-barrel domain"/>
    <property type="match status" value="1"/>
</dbReference>
<feature type="chain" id="PRO_5022135348" evidence="4">
    <location>
        <begin position="19"/>
        <end position="731"/>
    </location>
</feature>
<keyword evidence="3" id="KW-0998">Cell outer membrane</keyword>
<dbReference type="Gene3D" id="2.170.130.10">
    <property type="entry name" value="TonB-dependent receptor, plug domain"/>
    <property type="match status" value="1"/>
</dbReference>
<proteinExistence type="predicted"/>
<evidence type="ECO:0000256" key="4">
    <source>
        <dbReference type="SAM" id="SignalP"/>
    </source>
</evidence>
<dbReference type="RefSeq" id="WP_142527183.1">
    <property type="nucleotide sequence ID" value="NZ_CBCSJO010000003.1"/>
</dbReference>
<dbReference type="PANTHER" id="PTHR40980">
    <property type="entry name" value="PLUG DOMAIN-CONTAINING PROTEIN"/>
    <property type="match status" value="1"/>
</dbReference>
<evidence type="ECO:0000256" key="3">
    <source>
        <dbReference type="ARBA" id="ARBA00023237"/>
    </source>
</evidence>
<dbReference type="InterPro" id="IPR041700">
    <property type="entry name" value="OMP_b-brl_3"/>
</dbReference>
<dbReference type="OrthoDB" id="606851at2"/>
<dbReference type="PANTHER" id="PTHR40980:SF4">
    <property type="entry name" value="TONB-DEPENDENT RECEPTOR-LIKE BETA-BARREL DOMAIN-CONTAINING PROTEIN"/>
    <property type="match status" value="1"/>
</dbReference>
<gene>
    <name evidence="6" type="ORF">SAMN06265348_102540</name>
</gene>
<accession>A0A521BQ58</accession>
<dbReference type="Proteomes" id="UP000320300">
    <property type="component" value="Unassembled WGS sequence"/>
</dbReference>
<keyword evidence="4" id="KW-0732">Signal</keyword>
<dbReference type="EMBL" id="FXTN01000002">
    <property type="protein sequence ID" value="SMO49277.1"/>
    <property type="molecule type" value="Genomic_DNA"/>
</dbReference>
<feature type="domain" description="Outer membrane protein beta-barrel" evidence="5">
    <location>
        <begin position="303"/>
        <end position="707"/>
    </location>
</feature>
<keyword evidence="7" id="KW-1185">Reference proteome</keyword>
<evidence type="ECO:0000256" key="2">
    <source>
        <dbReference type="ARBA" id="ARBA00023136"/>
    </source>
</evidence>
<evidence type="ECO:0000313" key="6">
    <source>
        <dbReference type="EMBL" id="SMO49277.1"/>
    </source>
</evidence>
<sequence length="731" mass="82234">MKKILSALLFLLPLFVHAQQQKPADSASSLKQPQTKQLGVVNISARRPIIERKIDRIIFNVENSILASGGNAWEALGKAPGVQLRADNTINVNKKDVKIYLDGKPLQLSGDDLASYLQGIPSDLISRVEVFSNPPAMFDAAGSSVINIITKKSKQLGFNGTLGSAYTQSVYGSYNVSSTFNYRSSKLNVYGSYGYRDQNRAHDQQEYVIYQTADNHSFWDSPGYNKFESRSHNYRLGADYQLSEQQILGFLITGSNRSGTVLTNTPTYVTNNYKSFPDSVLQTTGHTPNRGNLYAYNLNYNIKLDTGGSSLNLDLDYSPYRSTRDQYVDNQTFFPDGTMSLSPYHIFTPTIQNIDIYSGKTEYNDQLSKTWTINSGIKYSSIRSTNIFDFYNNGGSTPQLVTGNSDHFQYTENTAAAYASVNGSVGKWTLQGGLRGELTNIRGYSQTLDSLNKRRYFKLFPTLFASYKFDDDHLLQLNYGYRIQRPEYSRLNPARHYANPYSYLTGNPALQPAFVHNIELGYTYHKDFNATAYYTVTHDVFSNVTVQDNVNKIFYDTHANVGLSASAGIRLSATFHPASWWDITFMAQGYHQQEKSDYQGGSYDYHRFSYDGTTTQSVSLYKKIGLRAEITGTYTSPVIQTIFAVDHNYAVDAGLKATVLNGQGTIRLAASDIFYSNTYRISVNYLNQNNGFYQRNDTRNGTLSFSYRFGKNIAASRKRSTSSDEEKQRAQ</sequence>
<evidence type="ECO:0000259" key="5">
    <source>
        <dbReference type="Pfam" id="PF14905"/>
    </source>
</evidence>
<dbReference type="InterPro" id="IPR036942">
    <property type="entry name" value="Beta-barrel_TonB_sf"/>
</dbReference>
<dbReference type="AlphaFoldDB" id="A0A521BQ58"/>
<protein>
    <submittedName>
        <fullName evidence="6">Outer membrane receptor proteins, mostly Fe transport</fullName>
    </submittedName>
</protein>
<name>A0A521BQ58_9SPHI</name>
<keyword evidence="6" id="KW-0675">Receptor</keyword>
<dbReference type="SUPFAM" id="SSF56935">
    <property type="entry name" value="Porins"/>
    <property type="match status" value="1"/>
</dbReference>
<reference evidence="6 7" key="1">
    <citation type="submission" date="2017-05" db="EMBL/GenBank/DDBJ databases">
        <authorList>
            <person name="Varghese N."/>
            <person name="Submissions S."/>
        </authorList>
    </citation>
    <scope>NUCLEOTIDE SEQUENCE [LARGE SCALE GENOMIC DNA]</scope>
    <source>
        <strain evidence="6 7">DSM 19036</strain>
    </source>
</reference>
<dbReference type="InterPro" id="IPR037066">
    <property type="entry name" value="Plug_dom_sf"/>
</dbReference>
<comment type="subcellular location">
    <subcellularLocation>
        <location evidence="1">Cell outer membrane</location>
    </subcellularLocation>
</comment>
<evidence type="ECO:0000256" key="1">
    <source>
        <dbReference type="ARBA" id="ARBA00004442"/>
    </source>
</evidence>
<organism evidence="6 7">
    <name type="scientific">Pedobacter westerhofensis</name>
    <dbReference type="NCBI Taxonomy" id="425512"/>
    <lineage>
        <taxon>Bacteria</taxon>
        <taxon>Pseudomonadati</taxon>
        <taxon>Bacteroidota</taxon>
        <taxon>Sphingobacteriia</taxon>
        <taxon>Sphingobacteriales</taxon>
        <taxon>Sphingobacteriaceae</taxon>
        <taxon>Pedobacter</taxon>
    </lineage>
</organism>
<feature type="signal peptide" evidence="4">
    <location>
        <begin position="1"/>
        <end position="18"/>
    </location>
</feature>
<dbReference type="Pfam" id="PF14905">
    <property type="entry name" value="OMP_b-brl_3"/>
    <property type="match status" value="1"/>
</dbReference>
<dbReference type="GO" id="GO:0009279">
    <property type="term" value="C:cell outer membrane"/>
    <property type="evidence" value="ECO:0007669"/>
    <property type="project" value="UniProtKB-SubCell"/>
</dbReference>
<keyword evidence="2" id="KW-0472">Membrane</keyword>
<evidence type="ECO:0000313" key="7">
    <source>
        <dbReference type="Proteomes" id="UP000320300"/>
    </source>
</evidence>